<protein>
    <submittedName>
        <fullName evidence="3">Uncharacterized protein</fullName>
    </submittedName>
</protein>
<keyword evidence="2" id="KW-1133">Transmembrane helix</keyword>
<evidence type="ECO:0000313" key="4">
    <source>
        <dbReference type="Proteomes" id="UP000462066"/>
    </source>
</evidence>
<accession>A0A7V8K7P1</accession>
<evidence type="ECO:0000256" key="1">
    <source>
        <dbReference type="SAM" id="MobiDB-lite"/>
    </source>
</evidence>
<dbReference type="AlphaFoldDB" id="A0A7V8K7P1"/>
<keyword evidence="4" id="KW-1185">Reference proteome</keyword>
<evidence type="ECO:0000313" key="3">
    <source>
        <dbReference type="EMBL" id="KAF1686823.1"/>
    </source>
</evidence>
<gene>
    <name evidence="3" type="ORF">B1992_05360</name>
</gene>
<feature type="compositionally biased region" description="Basic and acidic residues" evidence="1">
    <location>
        <begin position="88"/>
        <end position="97"/>
    </location>
</feature>
<dbReference type="RefSeq" id="WP_162310445.1">
    <property type="nucleotide sequence ID" value="NZ_JACHGU010000004.1"/>
</dbReference>
<organism evidence="3 4">
    <name type="scientific">Pseudoxanthomonas broegbernensis</name>
    <dbReference type="NCBI Taxonomy" id="83619"/>
    <lineage>
        <taxon>Bacteria</taxon>
        <taxon>Pseudomonadati</taxon>
        <taxon>Pseudomonadota</taxon>
        <taxon>Gammaproteobacteria</taxon>
        <taxon>Lysobacterales</taxon>
        <taxon>Lysobacteraceae</taxon>
        <taxon>Pseudoxanthomonas</taxon>
    </lineage>
</organism>
<feature type="transmembrane region" description="Helical" evidence="2">
    <location>
        <begin position="24"/>
        <end position="44"/>
    </location>
</feature>
<dbReference type="Proteomes" id="UP000462066">
    <property type="component" value="Unassembled WGS sequence"/>
</dbReference>
<evidence type="ECO:0000256" key="2">
    <source>
        <dbReference type="SAM" id="Phobius"/>
    </source>
</evidence>
<name>A0A7V8K7P1_9GAMM</name>
<dbReference type="EMBL" id="MWIP01000004">
    <property type="protein sequence ID" value="KAF1686823.1"/>
    <property type="molecule type" value="Genomic_DNA"/>
</dbReference>
<keyword evidence="2" id="KW-0812">Transmembrane</keyword>
<feature type="region of interest" description="Disordered" evidence="1">
    <location>
        <begin position="71"/>
        <end position="97"/>
    </location>
</feature>
<keyword evidence="2" id="KW-0472">Membrane</keyword>
<proteinExistence type="predicted"/>
<reference evidence="3 4" key="1">
    <citation type="submission" date="2017-10" db="EMBL/GenBank/DDBJ databases">
        <title>Whole genome sequencing of Pseudoxanthomonas broegbernensis DSM 12573(T).</title>
        <authorList>
            <person name="Kumar S."/>
            <person name="Bansal K."/>
            <person name="Kaur A."/>
            <person name="Patil P."/>
            <person name="Sharma S."/>
            <person name="Patil P.B."/>
        </authorList>
    </citation>
    <scope>NUCLEOTIDE SEQUENCE [LARGE SCALE GENOMIC DNA]</scope>
    <source>
        <strain evidence="3 4">DSM 12573</strain>
    </source>
</reference>
<sequence>MHWLYLLFALGALLLAITTTHAWLLALCLIAAAGLFVAWALALYQQRVGDSGRDALGMIDPTELRRMRELAEARRRADAGAAQPSTQSRERTPPPSA</sequence>
<comment type="caution">
    <text evidence="3">The sequence shown here is derived from an EMBL/GenBank/DDBJ whole genome shotgun (WGS) entry which is preliminary data.</text>
</comment>